<gene>
    <name evidence="1" type="ORF">OWV82_016348</name>
</gene>
<keyword evidence="2" id="KW-1185">Reference proteome</keyword>
<comment type="caution">
    <text evidence="1">The sequence shown here is derived from an EMBL/GenBank/DDBJ whole genome shotgun (WGS) entry which is preliminary data.</text>
</comment>
<name>A0ACC1XFH9_MELAZ</name>
<sequence length="442" mass="51047">MQKRFRQLFTCVKEHSSVGLAKVATAGGFCDVDLIIVKATAPDDLPLSEKYVNELLKIFSISPSSFRTFSLSFTRRFGKTHCWRVALKCLLLLHRLLRSLPENSPFRSYAQLLDEALDCVALDSRATYDEEEEEVPESLSDKMKEVRRMIEVLPQLQSLIDRVIDCRPHGIAARNFLVKMAMKHIIRDSFISYTTFRREIVLVLDNLFQMPYRSCILAFGIYKKASMQANQLCEFYDWCKALGFCGAYEYPFIDRIPKIQIQALETFLNGMWQLTESSSPGSSRSSFSGSPSSMTATVNEEGDCRQIVRKDTLVCANEWEKFEENEFRRKLEGEDREPLIQFEDEENDKPLIKFEDEENDNWEELLDASVNLPCLSSVPQSNFFVSPKAREDVHEYGVSNSTKEIMEGDKTGWKIQVFDTEAVANPFNQLYNVQYYHVLRRM</sequence>
<evidence type="ECO:0000313" key="1">
    <source>
        <dbReference type="EMBL" id="KAJ4710124.1"/>
    </source>
</evidence>
<organism evidence="1 2">
    <name type="scientific">Melia azedarach</name>
    <name type="common">Chinaberry tree</name>
    <dbReference type="NCBI Taxonomy" id="155640"/>
    <lineage>
        <taxon>Eukaryota</taxon>
        <taxon>Viridiplantae</taxon>
        <taxon>Streptophyta</taxon>
        <taxon>Embryophyta</taxon>
        <taxon>Tracheophyta</taxon>
        <taxon>Spermatophyta</taxon>
        <taxon>Magnoliopsida</taxon>
        <taxon>eudicotyledons</taxon>
        <taxon>Gunneridae</taxon>
        <taxon>Pentapetalae</taxon>
        <taxon>rosids</taxon>
        <taxon>malvids</taxon>
        <taxon>Sapindales</taxon>
        <taxon>Meliaceae</taxon>
        <taxon>Melia</taxon>
    </lineage>
</organism>
<protein>
    <submittedName>
        <fullName evidence="1">Clathrin assembly protein</fullName>
    </submittedName>
</protein>
<accession>A0ACC1XFH9</accession>
<evidence type="ECO:0000313" key="2">
    <source>
        <dbReference type="Proteomes" id="UP001164539"/>
    </source>
</evidence>
<dbReference type="EMBL" id="CM051402">
    <property type="protein sequence ID" value="KAJ4710124.1"/>
    <property type="molecule type" value="Genomic_DNA"/>
</dbReference>
<dbReference type="Proteomes" id="UP001164539">
    <property type="component" value="Chromosome 9"/>
</dbReference>
<proteinExistence type="predicted"/>
<reference evidence="1 2" key="1">
    <citation type="journal article" date="2023" name="Science">
        <title>Complex scaffold remodeling in plant triterpene biosynthesis.</title>
        <authorList>
            <person name="De La Pena R."/>
            <person name="Hodgson H."/>
            <person name="Liu J.C."/>
            <person name="Stephenson M.J."/>
            <person name="Martin A.C."/>
            <person name="Owen C."/>
            <person name="Harkess A."/>
            <person name="Leebens-Mack J."/>
            <person name="Jimenez L.E."/>
            <person name="Osbourn A."/>
            <person name="Sattely E.S."/>
        </authorList>
    </citation>
    <scope>NUCLEOTIDE SEQUENCE [LARGE SCALE GENOMIC DNA]</scope>
    <source>
        <strain evidence="2">cv. JPN11</strain>
        <tissue evidence="1">Leaf</tissue>
    </source>
</reference>